<organism evidence="2 3">
    <name type="scientific">Marmoricola endophyticus</name>
    <dbReference type="NCBI Taxonomy" id="2040280"/>
    <lineage>
        <taxon>Bacteria</taxon>
        <taxon>Bacillati</taxon>
        <taxon>Actinomycetota</taxon>
        <taxon>Actinomycetes</taxon>
        <taxon>Propionibacteriales</taxon>
        <taxon>Nocardioidaceae</taxon>
        <taxon>Marmoricola</taxon>
    </lineage>
</organism>
<name>A0A917BQV2_9ACTN</name>
<keyword evidence="3" id="KW-1185">Reference proteome</keyword>
<reference evidence="2" key="2">
    <citation type="submission" date="2020-09" db="EMBL/GenBank/DDBJ databases">
        <authorList>
            <person name="Sun Q."/>
            <person name="Zhou Y."/>
        </authorList>
    </citation>
    <scope>NUCLEOTIDE SEQUENCE</scope>
    <source>
        <strain evidence="2">CGMCC 1.16067</strain>
    </source>
</reference>
<dbReference type="Proteomes" id="UP000649179">
    <property type="component" value="Unassembled WGS sequence"/>
</dbReference>
<dbReference type="SUPFAM" id="SSF54637">
    <property type="entry name" value="Thioesterase/thiol ester dehydrase-isomerase"/>
    <property type="match status" value="1"/>
</dbReference>
<dbReference type="InterPro" id="IPR006683">
    <property type="entry name" value="Thioestr_dom"/>
</dbReference>
<dbReference type="CDD" id="cd03443">
    <property type="entry name" value="PaaI_thioesterase"/>
    <property type="match status" value="1"/>
</dbReference>
<gene>
    <name evidence="2" type="ORF">GCM10011519_30070</name>
</gene>
<sequence>MDDPVTAALEVPLAAALGCALIDPDSPATGAWLEVGDLAGNGLGGTHASALDVLAELAGFLAAVPALGEGEHAVTHAISTQLLGAGRPGQRVEARGRLVRRTGRLAFVDVTVTADDVVLATSQITKSVVRPR</sequence>
<feature type="domain" description="Thioesterase" evidence="1">
    <location>
        <begin position="50"/>
        <end position="119"/>
    </location>
</feature>
<evidence type="ECO:0000313" key="3">
    <source>
        <dbReference type="Proteomes" id="UP000649179"/>
    </source>
</evidence>
<dbReference type="EMBL" id="BMKQ01000001">
    <property type="protein sequence ID" value="GGF54161.1"/>
    <property type="molecule type" value="Genomic_DNA"/>
</dbReference>
<reference evidence="2" key="1">
    <citation type="journal article" date="2014" name="Int. J. Syst. Evol. Microbiol.">
        <title>Complete genome sequence of Corynebacterium casei LMG S-19264T (=DSM 44701T), isolated from a smear-ripened cheese.</title>
        <authorList>
            <consortium name="US DOE Joint Genome Institute (JGI-PGF)"/>
            <person name="Walter F."/>
            <person name="Albersmeier A."/>
            <person name="Kalinowski J."/>
            <person name="Ruckert C."/>
        </authorList>
    </citation>
    <scope>NUCLEOTIDE SEQUENCE</scope>
    <source>
        <strain evidence="2">CGMCC 1.16067</strain>
    </source>
</reference>
<dbReference type="RefSeq" id="WP_188780505.1">
    <property type="nucleotide sequence ID" value="NZ_BMKQ01000001.1"/>
</dbReference>
<accession>A0A917BQV2</accession>
<comment type="caution">
    <text evidence="2">The sequence shown here is derived from an EMBL/GenBank/DDBJ whole genome shotgun (WGS) entry which is preliminary data.</text>
</comment>
<evidence type="ECO:0000313" key="2">
    <source>
        <dbReference type="EMBL" id="GGF54161.1"/>
    </source>
</evidence>
<proteinExistence type="predicted"/>
<dbReference type="Pfam" id="PF03061">
    <property type="entry name" value="4HBT"/>
    <property type="match status" value="1"/>
</dbReference>
<dbReference type="InterPro" id="IPR029069">
    <property type="entry name" value="HotDog_dom_sf"/>
</dbReference>
<protein>
    <recommendedName>
        <fullName evidence="1">Thioesterase domain-containing protein</fullName>
    </recommendedName>
</protein>
<dbReference type="AlphaFoldDB" id="A0A917BQV2"/>
<dbReference type="Gene3D" id="3.10.129.10">
    <property type="entry name" value="Hotdog Thioesterase"/>
    <property type="match status" value="1"/>
</dbReference>
<evidence type="ECO:0000259" key="1">
    <source>
        <dbReference type="Pfam" id="PF03061"/>
    </source>
</evidence>